<evidence type="ECO:0000313" key="2">
    <source>
        <dbReference type="Proteomes" id="UP001303046"/>
    </source>
</evidence>
<proteinExistence type="predicted"/>
<comment type="caution">
    <text evidence="1">The sequence shown here is derived from an EMBL/GenBank/DDBJ whole genome shotgun (WGS) entry which is preliminary data.</text>
</comment>
<protein>
    <recommendedName>
        <fullName evidence="3">Reverse transcriptase domain-containing protein</fullName>
    </recommendedName>
</protein>
<sequence length="154" mass="17038">MQLVFQNFEAAFDPPHRGRLHNALRTDGVPGKFVRLIVDMLTTVRTQAGCTTPFEVVKGARRGKQYETPACCKPCTLASKLAAAYGLRLRPNKCKQMLSEKIEKVGQSYVRGWHTSAKMPIIASGDDICSPIITCITYAPLHLRCSSICSSEHQ</sequence>
<keyword evidence="2" id="KW-1185">Reference proteome</keyword>
<evidence type="ECO:0008006" key="3">
    <source>
        <dbReference type="Google" id="ProtNLM"/>
    </source>
</evidence>
<organism evidence="1 2">
    <name type="scientific">Necator americanus</name>
    <name type="common">Human hookworm</name>
    <dbReference type="NCBI Taxonomy" id="51031"/>
    <lineage>
        <taxon>Eukaryota</taxon>
        <taxon>Metazoa</taxon>
        <taxon>Ecdysozoa</taxon>
        <taxon>Nematoda</taxon>
        <taxon>Chromadorea</taxon>
        <taxon>Rhabditida</taxon>
        <taxon>Rhabditina</taxon>
        <taxon>Rhabditomorpha</taxon>
        <taxon>Strongyloidea</taxon>
        <taxon>Ancylostomatidae</taxon>
        <taxon>Bunostominae</taxon>
        <taxon>Necator</taxon>
    </lineage>
</organism>
<reference evidence="1 2" key="1">
    <citation type="submission" date="2023-08" db="EMBL/GenBank/DDBJ databases">
        <title>A Necator americanus chromosomal reference genome.</title>
        <authorList>
            <person name="Ilik V."/>
            <person name="Petrzelkova K.J."/>
            <person name="Pardy F."/>
            <person name="Fuh T."/>
            <person name="Niatou-Singa F.S."/>
            <person name="Gouil Q."/>
            <person name="Baker L."/>
            <person name="Ritchie M.E."/>
            <person name="Jex A.R."/>
            <person name="Gazzola D."/>
            <person name="Li H."/>
            <person name="Toshio Fujiwara R."/>
            <person name="Zhan B."/>
            <person name="Aroian R.V."/>
            <person name="Pafco B."/>
            <person name="Schwarz E.M."/>
        </authorList>
    </citation>
    <scope>NUCLEOTIDE SEQUENCE [LARGE SCALE GENOMIC DNA]</scope>
    <source>
        <strain evidence="1 2">Aroian</strain>
        <tissue evidence="1">Whole animal</tissue>
    </source>
</reference>
<name>A0ABR1EPG3_NECAM</name>
<dbReference type="Proteomes" id="UP001303046">
    <property type="component" value="Unassembled WGS sequence"/>
</dbReference>
<dbReference type="EMBL" id="JAVFWL010000006">
    <property type="protein sequence ID" value="KAK6764547.1"/>
    <property type="molecule type" value="Genomic_DNA"/>
</dbReference>
<gene>
    <name evidence="1" type="primary">Necator_chrX.g24917</name>
    <name evidence="1" type="ORF">RB195_024752</name>
</gene>
<evidence type="ECO:0000313" key="1">
    <source>
        <dbReference type="EMBL" id="KAK6764547.1"/>
    </source>
</evidence>
<accession>A0ABR1EPG3</accession>